<dbReference type="GeneID" id="107359646"/>
<organism evidence="1 2">
    <name type="scientific">Tetranychus urticae</name>
    <name type="common">Two-spotted spider mite</name>
    <dbReference type="NCBI Taxonomy" id="32264"/>
    <lineage>
        <taxon>Eukaryota</taxon>
        <taxon>Metazoa</taxon>
        <taxon>Ecdysozoa</taxon>
        <taxon>Arthropoda</taxon>
        <taxon>Chelicerata</taxon>
        <taxon>Arachnida</taxon>
        <taxon>Acari</taxon>
        <taxon>Acariformes</taxon>
        <taxon>Trombidiformes</taxon>
        <taxon>Prostigmata</taxon>
        <taxon>Eleutherengona</taxon>
        <taxon>Raphignathae</taxon>
        <taxon>Tetranychoidea</taxon>
        <taxon>Tetranychidae</taxon>
        <taxon>Tetranychus</taxon>
    </lineage>
</organism>
<reference evidence="1" key="2">
    <citation type="submission" date="2015-06" db="UniProtKB">
        <authorList>
            <consortium name="EnsemblMetazoa"/>
        </authorList>
    </citation>
    <scope>IDENTIFICATION</scope>
</reference>
<dbReference type="RefSeq" id="XP_025016091.1">
    <property type="nucleotide sequence ID" value="XM_025160323.1"/>
</dbReference>
<protein>
    <submittedName>
        <fullName evidence="1">Uncharacterized protein</fullName>
    </submittedName>
</protein>
<accession>T1K2A8</accession>
<dbReference type="OrthoDB" id="10444128at2759"/>
<sequence>MCTNGQNKLAWLRRVRYTAKYQKNENTTKPPKTRSTFKLFSLNHHCVLPIIQRKAMGLTKFSYLLFLPILVSECFFNPFRWRQNTNCDSYNYNSVQSHMPYNCGYQQLTRPYYPQYQSMMETMENYPYYGMHQPFKPFMISGQQQYYGSKSPSYYPNYYYNSYSSLDSSMANGYSKSWPYSSFQPSVQVPPPVSKVNTQQIKLKSY</sequence>
<evidence type="ECO:0000313" key="1">
    <source>
        <dbReference type="EnsemblMetazoa" id="tetur04g04370.1"/>
    </source>
</evidence>
<dbReference type="EnsemblMetazoa" id="tetur04g04370.1">
    <property type="protein sequence ID" value="tetur04g04370.1"/>
    <property type="gene ID" value="tetur04g04370"/>
</dbReference>
<dbReference type="HOGENOM" id="CLU_1333456_0_0_1"/>
<reference evidence="2" key="1">
    <citation type="submission" date="2011-08" db="EMBL/GenBank/DDBJ databases">
        <authorList>
            <person name="Rombauts S."/>
        </authorList>
    </citation>
    <scope>NUCLEOTIDE SEQUENCE</scope>
    <source>
        <strain evidence="2">London</strain>
    </source>
</reference>
<dbReference type="KEGG" id="tut:107359646"/>
<keyword evidence="2" id="KW-1185">Reference proteome</keyword>
<dbReference type="EMBL" id="CAEY01001361">
    <property type="status" value="NOT_ANNOTATED_CDS"/>
    <property type="molecule type" value="Genomic_DNA"/>
</dbReference>
<dbReference type="Proteomes" id="UP000015104">
    <property type="component" value="Unassembled WGS sequence"/>
</dbReference>
<dbReference type="OMA" id="FSLNHHC"/>
<evidence type="ECO:0000313" key="2">
    <source>
        <dbReference type="Proteomes" id="UP000015104"/>
    </source>
</evidence>
<dbReference type="AlphaFoldDB" id="T1K2A8"/>
<name>T1K2A8_TETUR</name>
<proteinExistence type="predicted"/>